<dbReference type="EMBL" id="CP002101">
    <property type="protein sequence ID" value="AEH60482.1"/>
    <property type="molecule type" value="Genomic_DNA"/>
</dbReference>
<protein>
    <submittedName>
        <fullName evidence="7">NADPH-dependent FMN reductase</fullName>
    </submittedName>
</protein>
<name>F7XQI1_METZD</name>
<comment type="similarity">
    <text evidence="5">Belongs to the SsuE family. Isf subfamily.</text>
</comment>
<reference evidence="7" key="1">
    <citation type="submission" date="2010-07" db="EMBL/GenBank/DDBJ databases">
        <title>The complete genome of Methanosalsum zhilinae DSM 4017.</title>
        <authorList>
            <consortium name="US DOE Joint Genome Institute (JGI-PGF)"/>
            <person name="Lucas S."/>
            <person name="Copeland A."/>
            <person name="Lapidus A."/>
            <person name="Glavina del Rio T."/>
            <person name="Dalin E."/>
            <person name="Tice H."/>
            <person name="Bruce D."/>
            <person name="Goodwin L."/>
            <person name="Pitluck S."/>
            <person name="Kyrpides N."/>
            <person name="Mavromatis K."/>
            <person name="Ovchinnikova G."/>
            <person name="Daligault H."/>
            <person name="Detter J.C."/>
            <person name="Han C."/>
            <person name="Tapia R."/>
            <person name="Larimer F."/>
            <person name="Land M."/>
            <person name="Hauser L."/>
            <person name="Markowitz V."/>
            <person name="Cheng J.-F."/>
            <person name="Hugenholtz P."/>
            <person name="Woyke T."/>
            <person name="Wu D."/>
            <person name="Spring S."/>
            <person name="Schueler E."/>
            <person name="Brambilla E."/>
            <person name="Klenk H.-P."/>
            <person name="Eisen J.A."/>
        </authorList>
    </citation>
    <scope>NUCLEOTIDE SEQUENCE</scope>
    <source>
        <strain evidence="7">DSM 4017</strain>
    </source>
</reference>
<dbReference type="KEGG" id="mzh:Mzhil_0615"/>
<proteinExistence type="inferred from homology"/>
<dbReference type="Gene3D" id="3.40.50.360">
    <property type="match status" value="1"/>
</dbReference>
<evidence type="ECO:0000256" key="2">
    <source>
        <dbReference type="ARBA" id="ARBA00001966"/>
    </source>
</evidence>
<gene>
    <name evidence="7" type="ordered locus">Mzhil_0615</name>
</gene>
<accession>F7XQI1</accession>
<keyword evidence="8" id="KW-1185">Reference proteome</keyword>
<dbReference type="OrthoDB" id="9059at2157"/>
<dbReference type="Pfam" id="PF03358">
    <property type="entry name" value="FMN_red"/>
    <property type="match status" value="1"/>
</dbReference>
<evidence type="ECO:0000256" key="5">
    <source>
        <dbReference type="ARBA" id="ARBA00038292"/>
    </source>
</evidence>
<keyword evidence="3" id="KW-0285">Flavoprotein</keyword>
<dbReference type="InterPro" id="IPR029039">
    <property type="entry name" value="Flavoprotein-like_sf"/>
</dbReference>
<evidence type="ECO:0000256" key="4">
    <source>
        <dbReference type="ARBA" id="ARBA00022643"/>
    </source>
</evidence>
<dbReference type="GO" id="GO:0016491">
    <property type="term" value="F:oxidoreductase activity"/>
    <property type="evidence" value="ECO:0007669"/>
    <property type="project" value="InterPro"/>
</dbReference>
<evidence type="ECO:0000313" key="7">
    <source>
        <dbReference type="EMBL" id="AEH60482.1"/>
    </source>
</evidence>
<dbReference type="PANTHER" id="PTHR43278:SF1">
    <property type="entry name" value="IRON-SULFUR FLAVOPROTEIN MJ1083"/>
    <property type="match status" value="1"/>
</dbReference>
<dbReference type="GeneID" id="10822225"/>
<comment type="cofactor">
    <cofactor evidence="2">
        <name>[4Fe-4S] cluster</name>
        <dbReference type="ChEBI" id="CHEBI:49883"/>
    </cofactor>
</comment>
<sequence>MKVLGVVGSQRKNGNTSALVKEALKPFEENGIDTKLVFLGDYNINDCNGCDGCQDTFRCIVDDDMQDIYPKILEADAIVLGSPTYFYNVSGDMKTFIDRCYCFEAFDEGDRSVWMGINEILGIKYAVVVAVCEQNNAADMGYTAEVMEKPLEALGYRVVSTAKILNLFSPGEAVSDQIAMEKASKAGEKLLKTLKFRDNLTRKLRSTGYNNLGQ</sequence>
<dbReference type="InterPro" id="IPR005025">
    <property type="entry name" value="FMN_Rdtase-like_dom"/>
</dbReference>
<dbReference type="SUPFAM" id="SSF52218">
    <property type="entry name" value="Flavoproteins"/>
    <property type="match status" value="1"/>
</dbReference>
<comment type="cofactor">
    <cofactor evidence="1">
        <name>FMN</name>
        <dbReference type="ChEBI" id="CHEBI:58210"/>
    </cofactor>
</comment>
<dbReference type="HOGENOM" id="CLU_050993_4_2_2"/>
<evidence type="ECO:0000313" key="8">
    <source>
        <dbReference type="Proteomes" id="UP000006622"/>
    </source>
</evidence>
<keyword evidence="4" id="KW-0288">FMN</keyword>
<evidence type="ECO:0000256" key="3">
    <source>
        <dbReference type="ARBA" id="ARBA00022630"/>
    </source>
</evidence>
<evidence type="ECO:0000259" key="6">
    <source>
        <dbReference type="Pfam" id="PF03358"/>
    </source>
</evidence>
<feature type="domain" description="NADPH-dependent FMN reductase-like" evidence="6">
    <location>
        <begin position="1"/>
        <end position="109"/>
    </location>
</feature>
<organism evidence="7 8">
    <name type="scientific">Methanosalsum zhilinae (strain DSM 4017 / NBRC 107636 / OCM 62 / WeN5)</name>
    <name type="common">Methanohalophilus zhilinae</name>
    <dbReference type="NCBI Taxonomy" id="679901"/>
    <lineage>
        <taxon>Archaea</taxon>
        <taxon>Methanobacteriati</taxon>
        <taxon>Methanobacteriota</taxon>
        <taxon>Stenosarchaea group</taxon>
        <taxon>Methanomicrobia</taxon>
        <taxon>Methanosarcinales</taxon>
        <taxon>Methanosarcinaceae</taxon>
        <taxon>Methanosalsum</taxon>
    </lineage>
</organism>
<dbReference type="AlphaFoldDB" id="F7XQI1"/>
<dbReference type="Proteomes" id="UP000006622">
    <property type="component" value="Chromosome"/>
</dbReference>
<dbReference type="InterPro" id="IPR051796">
    <property type="entry name" value="ISF_SsuE-like"/>
</dbReference>
<dbReference type="PANTHER" id="PTHR43278">
    <property type="entry name" value="NAD(P)H-DEPENDENT FMN-CONTAINING OXIDOREDUCTASE YWQN-RELATED"/>
    <property type="match status" value="1"/>
</dbReference>
<evidence type="ECO:0000256" key="1">
    <source>
        <dbReference type="ARBA" id="ARBA00001917"/>
    </source>
</evidence>
<dbReference type="RefSeq" id="WP_013897921.1">
    <property type="nucleotide sequence ID" value="NC_015676.1"/>
</dbReference>